<dbReference type="Proteomes" id="UP000823909">
    <property type="component" value="Unassembled WGS sequence"/>
</dbReference>
<name>A0A9D2RGN8_9FIRM</name>
<feature type="domain" description="SLH" evidence="2">
    <location>
        <begin position="1"/>
        <end position="50"/>
    </location>
</feature>
<gene>
    <name evidence="3" type="ORF">H9910_08745</name>
</gene>
<sequence>VPSGSWYEEPLSWAVEEGVTTGTSESTFSPDVTCSKAEILTFIWRACVRA</sequence>
<reference evidence="3" key="2">
    <citation type="submission" date="2021-04" db="EMBL/GenBank/DDBJ databases">
        <authorList>
            <person name="Gilroy R."/>
        </authorList>
    </citation>
    <scope>NUCLEOTIDE SEQUENCE</scope>
    <source>
        <strain evidence="3">ChiBcec15-3976</strain>
    </source>
</reference>
<evidence type="ECO:0000259" key="2">
    <source>
        <dbReference type="PROSITE" id="PS51272"/>
    </source>
</evidence>
<evidence type="ECO:0000256" key="1">
    <source>
        <dbReference type="ARBA" id="ARBA00022737"/>
    </source>
</evidence>
<dbReference type="EMBL" id="DWUU01000051">
    <property type="protein sequence ID" value="HJD43076.1"/>
    <property type="molecule type" value="Genomic_DNA"/>
</dbReference>
<proteinExistence type="predicted"/>
<keyword evidence="1" id="KW-0677">Repeat</keyword>
<feature type="non-terminal residue" evidence="3">
    <location>
        <position position="1"/>
    </location>
</feature>
<accession>A0A9D2RGN8</accession>
<comment type="caution">
    <text evidence="3">The sequence shown here is derived from an EMBL/GenBank/DDBJ whole genome shotgun (WGS) entry which is preliminary data.</text>
</comment>
<dbReference type="InterPro" id="IPR001119">
    <property type="entry name" value="SLH_dom"/>
</dbReference>
<organism evidence="3 4">
    <name type="scientific">Candidatus Mediterraneibacter quadrami</name>
    <dbReference type="NCBI Taxonomy" id="2838684"/>
    <lineage>
        <taxon>Bacteria</taxon>
        <taxon>Bacillati</taxon>
        <taxon>Bacillota</taxon>
        <taxon>Clostridia</taxon>
        <taxon>Lachnospirales</taxon>
        <taxon>Lachnospiraceae</taxon>
        <taxon>Mediterraneibacter</taxon>
    </lineage>
</organism>
<evidence type="ECO:0000313" key="4">
    <source>
        <dbReference type="Proteomes" id="UP000823909"/>
    </source>
</evidence>
<dbReference type="AlphaFoldDB" id="A0A9D2RGN8"/>
<evidence type="ECO:0000313" key="3">
    <source>
        <dbReference type="EMBL" id="HJD43076.1"/>
    </source>
</evidence>
<protein>
    <submittedName>
        <fullName evidence="3">S-layer homology domain-containing protein</fullName>
    </submittedName>
</protein>
<reference evidence="3" key="1">
    <citation type="journal article" date="2021" name="PeerJ">
        <title>Extensive microbial diversity within the chicken gut microbiome revealed by metagenomics and culture.</title>
        <authorList>
            <person name="Gilroy R."/>
            <person name="Ravi A."/>
            <person name="Getino M."/>
            <person name="Pursley I."/>
            <person name="Horton D.L."/>
            <person name="Alikhan N.F."/>
            <person name="Baker D."/>
            <person name="Gharbi K."/>
            <person name="Hall N."/>
            <person name="Watson M."/>
            <person name="Adriaenssens E.M."/>
            <person name="Foster-Nyarko E."/>
            <person name="Jarju S."/>
            <person name="Secka A."/>
            <person name="Antonio M."/>
            <person name="Oren A."/>
            <person name="Chaudhuri R.R."/>
            <person name="La Ragione R."/>
            <person name="Hildebrand F."/>
            <person name="Pallen M.J."/>
        </authorList>
    </citation>
    <scope>NUCLEOTIDE SEQUENCE</scope>
    <source>
        <strain evidence="3">ChiBcec15-3976</strain>
    </source>
</reference>
<dbReference type="PROSITE" id="PS51272">
    <property type="entry name" value="SLH"/>
    <property type="match status" value="1"/>
</dbReference>
<dbReference type="Pfam" id="PF00395">
    <property type="entry name" value="SLH"/>
    <property type="match status" value="1"/>
</dbReference>